<dbReference type="PANTHER" id="PTHR36385">
    <property type="entry name" value="OS07G0562900 PROTEIN"/>
    <property type="match status" value="1"/>
</dbReference>
<protein>
    <submittedName>
        <fullName evidence="2">Uncharacterized protein</fullName>
    </submittedName>
</protein>
<evidence type="ECO:0000313" key="2">
    <source>
        <dbReference type="EMBL" id="KAG8099668.1"/>
    </source>
</evidence>
<organism evidence="2 3">
    <name type="scientific">Zizania palustris</name>
    <name type="common">Northern wild rice</name>
    <dbReference type="NCBI Taxonomy" id="103762"/>
    <lineage>
        <taxon>Eukaryota</taxon>
        <taxon>Viridiplantae</taxon>
        <taxon>Streptophyta</taxon>
        <taxon>Embryophyta</taxon>
        <taxon>Tracheophyta</taxon>
        <taxon>Spermatophyta</taxon>
        <taxon>Magnoliopsida</taxon>
        <taxon>Liliopsida</taxon>
        <taxon>Poales</taxon>
        <taxon>Poaceae</taxon>
        <taxon>BOP clade</taxon>
        <taxon>Oryzoideae</taxon>
        <taxon>Oryzeae</taxon>
        <taxon>Zizaniinae</taxon>
        <taxon>Zizania</taxon>
    </lineage>
</organism>
<dbReference type="PANTHER" id="PTHR36385:SF1">
    <property type="entry name" value="OS07G0562900 PROTEIN"/>
    <property type="match status" value="1"/>
</dbReference>
<dbReference type="AlphaFoldDB" id="A0A8J5WYF6"/>
<name>A0A8J5WYF6_ZIZPA</name>
<proteinExistence type="predicted"/>
<feature type="region of interest" description="Disordered" evidence="1">
    <location>
        <begin position="54"/>
        <end position="148"/>
    </location>
</feature>
<sequence length="186" mass="19800">MGGGFGFPEELKVPMLEANFVRSMMQLFLTPGNVVVRGGGGEMQCECVQEMGKIGDDRDEAPGNPRTARGEGRAAMAKNRSKKNKANKGGGASAMDISEGAPAASTAVQAPEPMDTSEGKQPSLASAALSSINRKIKKGMQIKRSQNMRKIKAVARAISKNEKAEEKVLKAKSKKSRVQSAKSLYD</sequence>
<gene>
    <name evidence="2" type="ORF">GUJ93_ZPchr0013g37743</name>
</gene>
<dbReference type="Proteomes" id="UP000729402">
    <property type="component" value="Unassembled WGS sequence"/>
</dbReference>
<feature type="region of interest" description="Disordered" evidence="1">
    <location>
        <begin position="161"/>
        <end position="186"/>
    </location>
</feature>
<feature type="compositionally biased region" description="Basic residues" evidence="1">
    <location>
        <begin position="134"/>
        <end position="148"/>
    </location>
</feature>
<comment type="caution">
    <text evidence="2">The sequence shown here is derived from an EMBL/GenBank/DDBJ whole genome shotgun (WGS) entry which is preliminary data.</text>
</comment>
<evidence type="ECO:0000256" key="1">
    <source>
        <dbReference type="SAM" id="MobiDB-lite"/>
    </source>
</evidence>
<keyword evidence="3" id="KW-1185">Reference proteome</keyword>
<evidence type="ECO:0000313" key="3">
    <source>
        <dbReference type="Proteomes" id="UP000729402"/>
    </source>
</evidence>
<reference evidence="2" key="2">
    <citation type="submission" date="2021-02" db="EMBL/GenBank/DDBJ databases">
        <authorList>
            <person name="Kimball J.A."/>
            <person name="Haas M.W."/>
            <person name="Macchietto M."/>
            <person name="Kono T."/>
            <person name="Duquette J."/>
            <person name="Shao M."/>
        </authorList>
    </citation>
    <scope>NUCLEOTIDE SEQUENCE</scope>
    <source>
        <tissue evidence="2">Fresh leaf tissue</tissue>
    </source>
</reference>
<reference evidence="2" key="1">
    <citation type="journal article" date="2021" name="bioRxiv">
        <title>Whole Genome Assembly and Annotation of Northern Wild Rice, Zizania palustris L., Supports a Whole Genome Duplication in the Zizania Genus.</title>
        <authorList>
            <person name="Haas M."/>
            <person name="Kono T."/>
            <person name="Macchietto M."/>
            <person name="Millas R."/>
            <person name="McGilp L."/>
            <person name="Shao M."/>
            <person name="Duquette J."/>
            <person name="Hirsch C.N."/>
            <person name="Kimball J."/>
        </authorList>
    </citation>
    <scope>NUCLEOTIDE SEQUENCE</scope>
    <source>
        <tissue evidence="2">Fresh leaf tissue</tissue>
    </source>
</reference>
<dbReference type="EMBL" id="JAAALK010000079">
    <property type="protein sequence ID" value="KAG8099668.1"/>
    <property type="molecule type" value="Genomic_DNA"/>
</dbReference>
<dbReference type="OrthoDB" id="1930685at2759"/>
<feature type="compositionally biased region" description="Polar residues" evidence="1">
    <location>
        <begin position="119"/>
        <end position="133"/>
    </location>
</feature>
<accession>A0A8J5WYF6</accession>